<dbReference type="EMBL" id="LBFC01000006">
    <property type="protein sequence ID" value="ONN27786.1"/>
    <property type="molecule type" value="Genomic_DNA"/>
</dbReference>
<dbReference type="SFLD" id="SFLDG01082">
    <property type="entry name" value="B12-binding_domain_containing"/>
    <property type="match status" value="1"/>
</dbReference>
<dbReference type="PROSITE" id="PS51918">
    <property type="entry name" value="RADICAL_SAM"/>
    <property type="match status" value="1"/>
</dbReference>
<dbReference type="PANTHER" id="PTHR42731:SF5">
    <property type="entry name" value="RADICAL SAM DOMAIN PROTEIN"/>
    <property type="match status" value="1"/>
</dbReference>
<keyword evidence="3" id="KW-1185">Reference proteome</keyword>
<gene>
    <name evidence="2" type="ORF">XJ44_02115</name>
</gene>
<dbReference type="Gene3D" id="3.80.30.20">
    <property type="entry name" value="tm_1862 like domain"/>
    <property type="match status" value="1"/>
</dbReference>
<evidence type="ECO:0000313" key="2">
    <source>
        <dbReference type="EMBL" id="ONN27786.1"/>
    </source>
</evidence>
<organism evidence="2 3">
    <name type="scientific">Thermosipho affectus</name>
    <dbReference type="NCBI Taxonomy" id="660294"/>
    <lineage>
        <taxon>Bacteria</taxon>
        <taxon>Thermotogati</taxon>
        <taxon>Thermotogota</taxon>
        <taxon>Thermotogae</taxon>
        <taxon>Thermotogales</taxon>
        <taxon>Fervidobacteriaceae</taxon>
        <taxon>Thermosipho</taxon>
    </lineage>
</organism>
<dbReference type="Pfam" id="PF04055">
    <property type="entry name" value="Radical_SAM"/>
    <property type="match status" value="1"/>
</dbReference>
<dbReference type="CDD" id="cd01335">
    <property type="entry name" value="Radical_SAM"/>
    <property type="match status" value="1"/>
</dbReference>
<dbReference type="RefSeq" id="WP_077197910.1">
    <property type="nucleotide sequence ID" value="NZ_LBFC01000006.1"/>
</dbReference>
<reference evidence="2 3" key="1">
    <citation type="submission" date="2015-06" db="EMBL/GenBank/DDBJ databases">
        <title>Genome sequencing of Thermotogales isolates from hydrothermal vents.</title>
        <authorList>
            <person name="Haverkamp T.H."/>
            <person name="Kublanov I.V."/>
            <person name="Nesbo C.L."/>
        </authorList>
    </citation>
    <scope>NUCLEOTIDE SEQUENCE [LARGE SCALE GENOMIC DNA]</scope>
    <source>
        <strain evidence="3">ik275mar</strain>
    </source>
</reference>
<dbReference type="Proteomes" id="UP000242616">
    <property type="component" value="Unassembled WGS sequence"/>
</dbReference>
<evidence type="ECO:0000259" key="1">
    <source>
        <dbReference type="PROSITE" id="PS51918"/>
    </source>
</evidence>
<name>A0ABX3IIY6_9BACT</name>
<feature type="domain" description="Radical SAM core" evidence="1">
    <location>
        <begin position="208"/>
        <end position="423"/>
    </location>
</feature>
<proteinExistence type="predicted"/>
<dbReference type="SUPFAM" id="SSF102114">
    <property type="entry name" value="Radical SAM enzymes"/>
    <property type="match status" value="1"/>
</dbReference>
<dbReference type="SMART" id="SM00729">
    <property type="entry name" value="Elp3"/>
    <property type="match status" value="1"/>
</dbReference>
<accession>A0ABX3IIY6</accession>
<dbReference type="InterPro" id="IPR058240">
    <property type="entry name" value="rSAM_sf"/>
</dbReference>
<protein>
    <submittedName>
        <fullName evidence="2">Radical SAM protein</fullName>
    </submittedName>
</protein>
<dbReference type="InterPro" id="IPR045784">
    <property type="entry name" value="Radical_SAM_N2"/>
</dbReference>
<dbReference type="PANTHER" id="PTHR42731">
    <property type="entry name" value="SLL1084 PROTEIN"/>
    <property type="match status" value="1"/>
</dbReference>
<evidence type="ECO:0000313" key="3">
    <source>
        <dbReference type="Proteomes" id="UP000242616"/>
    </source>
</evidence>
<dbReference type="InterPro" id="IPR007197">
    <property type="entry name" value="rSAM"/>
</dbReference>
<sequence length="454" mass="53303">MRKPRKKDDFLEYSHVKKFSDSEKRFKEFMGNQGVALVFPNNYTVAASSLSWSWVQQLFWESGIYPERYFYEKWFRKFYSVESFKPLDENRILLFSLHFELDFENILDILKKLGIPLLANERDEDSPVIVIGGAITFFNEELIKPIADVIIVGDLEDKVKEVSEGIRILLKSRKEGLEYFKRLKWEDKVTNFDIGKKLPVSHFVTRFSEFGEKKLLEIGRGCIRRCNFCVMGYNKKPVKFVHPNVIEEFLKNETYPIGIISATITDYPWLDELLDILEGYNIKFSVSSMRADGISERLLRLLKDSGQKSFTIAPEGVSQRIRNLMLKDIDEDDLLFALDIGRKVSFNSIKMYYIVGVGEELSDFVELKSFLEKVKKMGYKSITLSVNPLIPKKKTPFYGREFISNGEYNKIRKWMKESLKGIRINFESYKLSKKQYEFNVMSEKEIVDYIKKRF</sequence>
<dbReference type="InterPro" id="IPR023404">
    <property type="entry name" value="rSAM_horseshoe"/>
</dbReference>
<dbReference type="Pfam" id="PF19864">
    <property type="entry name" value="Radical_SAM_N2"/>
    <property type="match status" value="1"/>
</dbReference>
<dbReference type="SFLD" id="SFLDS00029">
    <property type="entry name" value="Radical_SAM"/>
    <property type="match status" value="1"/>
</dbReference>
<dbReference type="InterPro" id="IPR006638">
    <property type="entry name" value="Elp3/MiaA/NifB-like_rSAM"/>
</dbReference>
<comment type="caution">
    <text evidence="2">The sequence shown here is derived from an EMBL/GenBank/DDBJ whole genome shotgun (WGS) entry which is preliminary data.</text>
</comment>